<reference evidence="1 2" key="1">
    <citation type="submission" date="2019-07" db="EMBL/GenBank/DDBJ databases">
        <title>Whole genome shotgun sequence of Segetibacter aerophilus NBRC 106135.</title>
        <authorList>
            <person name="Hosoyama A."/>
            <person name="Uohara A."/>
            <person name="Ohji S."/>
            <person name="Ichikawa N."/>
        </authorList>
    </citation>
    <scope>NUCLEOTIDE SEQUENCE [LARGE SCALE GENOMIC DNA]</scope>
    <source>
        <strain evidence="1 2">NBRC 106135</strain>
    </source>
</reference>
<dbReference type="EMBL" id="BJYT01000011">
    <property type="protein sequence ID" value="GEO10568.1"/>
    <property type="molecule type" value="Genomic_DNA"/>
</dbReference>
<dbReference type="Proteomes" id="UP000321513">
    <property type="component" value="Unassembled WGS sequence"/>
</dbReference>
<organism evidence="1 2">
    <name type="scientific">Segetibacter aerophilus</name>
    <dbReference type="NCBI Taxonomy" id="670293"/>
    <lineage>
        <taxon>Bacteria</taxon>
        <taxon>Pseudomonadati</taxon>
        <taxon>Bacteroidota</taxon>
        <taxon>Chitinophagia</taxon>
        <taxon>Chitinophagales</taxon>
        <taxon>Chitinophagaceae</taxon>
        <taxon>Segetibacter</taxon>
    </lineage>
</organism>
<proteinExistence type="predicted"/>
<keyword evidence="2" id="KW-1185">Reference proteome</keyword>
<name>A0A512BF31_9BACT</name>
<evidence type="ECO:0000313" key="1">
    <source>
        <dbReference type="EMBL" id="GEO10568.1"/>
    </source>
</evidence>
<dbReference type="Gene3D" id="2.30.110.10">
    <property type="entry name" value="Electron Transport, Fmn-binding Protein, Chain A"/>
    <property type="match status" value="1"/>
</dbReference>
<sequence>MIPQRKFKDFVEIRYTFRSIYTKGLNMMHNEKVLHFIAEKIEDIKVAIFYCHSNSPLKINNTIIHTFKVDDCGYITFFINRPQQLISQFDREFPVGLNYFKKGKDYFMNVFGKARIIHDPEELAYQTDLTAEEINNALTTQVLIKVQILKVDFYDNNYEKKNLLLKKIWSVFSSLFDSVGAASRSYDLSGPTVHNYGF</sequence>
<dbReference type="InterPro" id="IPR012349">
    <property type="entry name" value="Split_barrel_FMN-bd"/>
</dbReference>
<protein>
    <submittedName>
        <fullName evidence="1">Uncharacterized protein</fullName>
    </submittedName>
</protein>
<evidence type="ECO:0000313" key="2">
    <source>
        <dbReference type="Proteomes" id="UP000321513"/>
    </source>
</evidence>
<dbReference type="AlphaFoldDB" id="A0A512BF31"/>
<dbReference type="SUPFAM" id="SSF50475">
    <property type="entry name" value="FMN-binding split barrel"/>
    <property type="match status" value="1"/>
</dbReference>
<accession>A0A512BF31</accession>
<comment type="caution">
    <text evidence="1">The sequence shown here is derived from an EMBL/GenBank/DDBJ whole genome shotgun (WGS) entry which is preliminary data.</text>
</comment>
<gene>
    <name evidence="1" type="ORF">SAE01_30640</name>
</gene>